<name>A0A5N7CJM9_PETAA</name>
<sequence length="131" mass="14785">MAIEDWLVSSNFLFFFGPRRTAYVRVPGARPKNNLPASLAVHSILDKGGRVAWLVYPPIHDEFDDIADPSFCYRDDKSNLSHLSRWKAKFKLPTIHFSEATETAYPDLAPWVKECGAPECVHVFADNDGGF</sequence>
<reference evidence="1" key="1">
    <citation type="submission" date="2019-04" db="EMBL/GenBank/DDBJ databases">
        <title>Friends and foes A comparative genomics studyof 23 Aspergillus species from section Flavi.</title>
        <authorList>
            <consortium name="DOE Joint Genome Institute"/>
            <person name="Kjaerbolling I."/>
            <person name="Vesth T."/>
            <person name="Frisvad J.C."/>
            <person name="Nybo J.L."/>
            <person name="Theobald S."/>
            <person name="Kildgaard S."/>
            <person name="Isbrandt T."/>
            <person name="Kuo A."/>
            <person name="Sato A."/>
            <person name="Lyhne E.K."/>
            <person name="Kogle M.E."/>
            <person name="Wiebenga A."/>
            <person name="Kun R.S."/>
            <person name="Lubbers R.J."/>
            <person name="Makela M.R."/>
            <person name="Barry K."/>
            <person name="Chovatia M."/>
            <person name="Clum A."/>
            <person name="Daum C."/>
            <person name="Haridas S."/>
            <person name="He G."/>
            <person name="LaButti K."/>
            <person name="Lipzen A."/>
            <person name="Mondo S."/>
            <person name="Riley R."/>
            <person name="Salamov A."/>
            <person name="Simmons B.A."/>
            <person name="Magnuson J.K."/>
            <person name="Henrissat B."/>
            <person name="Mortensen U.H."/>
            <person name="Larsen T.O."/>
            <person name="Devries R.P."/>
            <person name="Grigoriev I.V."/>
            <person name="Machida M."/>
            <person name="Baker S.E."/>
            <person name="Andersen M.R."/>
        </authorList>
    </citation>
    <scope>NUCLEOTIDE SEQUENCE [LARGE SCALE GENOMIC DNA]</scope>
    <source>
        <strain evidence="1">IBT 14317</strain>
    </source>
</reference>
<dbReference type="Proteomes" id="UP000326877">
    <property type="component" value="Unassembled WGS sequence"/>
</dbReference>
<dbReference type="EMBL" id="ML735223">
    <property type="protein sequence ID" value="KAE8394430.1"/>
    <property type="molecule type" value="Genomic_DNA"/>
</dbReference>
<gene>
    <name evidence="1" type="ORF">BDV23DRAFT_179584</name>
</gene>
<accession>A0A5N7CJM9</accession>
<proteinExistence type="predicted"/>
<protein>
    <submittedName>
        <fullName evidence="1">Uncharacterized protein</fullName>
    </submittedName>
</protein>
<evidence type="ECO:0000313" key="1">
    <source>
        <dbReference type="EMBL" id="KAE8394430.1"/>
    </source>
</evidence>
<dbReference type="AlphaFoldDB" id="A0A5N7CJM9"/>
<organism evidence="1">
    <name type="scientific">Petromyces alliaceus</name>
    <name type="common">Aspergillus alliaceus</name>
    <dbReference type="NCBI Taxonomy" id="209559"/>
    <lineage>
        <taxon>Eukaryota</taxon>
        <taxon>Fungi</taxon>
        <taxon>Dikarya</taxon>
        <taxon>Ascomycota</taxon>
        <taxon>Pezizomycotina</taxon>
        <taxon>Eurotiomycetes</taxon>
        <taxon>Eurotiomycetidae</taxon>
        <taxon>Eurotiales</taxon>
        <taxon>Aspergillaceae</taxon>
        <taxon>Aspergillus</taxon>
        <taxon>Aspergillus subgen. Circumdati</taxon>
    </lineage>
</organism>